<accession>A0AA86UNI2</accession>
<dbReference type="Proteomes" id="UP001642409">
    <property type="component" value="Unassembled WGS sequence"/>
</dbReference>
<dbReference type="AlphaFoldDB" id="A0AA86UNI2"/>
<gene>
    <name evidence="2" type="ORF">HINF_LOCUS41389</name>
    <name evidence="1" type="ORF">HINF_LOCUS45931</name>
</gene>
<evidence type="ECO:0000313" key="3">
    <source>
        <dbReference type="Proteomes" id="UP001642409"/>
    </source>
</evidence>
<evidence type="ECO:0000313" key="2">
    <source>
        <dbReference type="EMBL" id="CAL6045801.1"/>
    </source>
</evidence>
<comment type="caution">
    <text evidence="1">The sequence shown here is derived from an EMBL/GenBank/DDBJ whole genome shotgun (WGS) entry which is preliminary data.</text>
</comment>
<name>A0AA86UNI2_9EUKA</name>
<protein>
    <submittedName>
        <fullName evidence="2">Hypothetical_protein</fullName>
    </submittedName>
</protein>
<dbReference type="EMBL" id="CAXDID020000166">
    <property type="protein sequence ID" value="CAL6045801.1"/>
    <property type="molecule type" value="Genomic_DNA"/>
</dbReference>
<keyword evidence="3" id="KW-1185">Reference proteome</keyword>
<organism evidence="1">
    <name type="scientific">Hexamita inflata</name>
    <dbReference type="NCBI Taxonomy" id="28002"/>
    <lineage>
        <taxon>Eukaryota</taxon>
        <taxon>Metamonada</taxon>
        <taxon>Diplomonadida</taxon>
        <taxon>Hexamitidae</taxon>
        <taxon>Hexamitinae</taxon>
        <taxon>Hexamita</taxon>
    </lineage>
</organism>
<proteinExistence type="predicted"/>
<sequence>MKMTEDTRVLQDRWRVIKQDYITDLIRCNQIGSKFLVFGGHFCYFGRFQPPQLIDFVYRLLNTRMPFLSEPHFTERLCVFNIWKTDALPVKPRSRVRVLLLDQSVCSPKTKCAEIQQPPLL</sequence>
<dbReference type="EMBL" id="CATOUU010000905">
    <property type="protein sequence ID" value="CAI9958286.1"/>
    <property type="molecule type" value="Genomic_DNA"/>
</dbReference>
<reference evidence="2 3" key="2">
    <citation type="submission" date="2024-07" db="EMBL/GenBank/DDBJ databases">
        <authorList>
            <person name="Akdeniz Z."/>
        </authorList>
    </citation>
    <scope>NUCLEOTIDE SEQUENCE [LARGE SCALE GENOMIC DNA]</scope>
</reference>
<reference evidence="1" key="1">
    <citation type="submission" date="2023-06" db="EMBL/GenBank/DDBJ databases">
        <authorList>
            <person name="Kurt Z."/>
        </authorList>
    </citation>
    <scope>NUCLEOTIDE SEQUENCE</scope>
</reference>
<evidence type="ECO:0000313" key="1">
    <source>
        <dbReference type="EMBL" id="CAI9958286.1"/>
    </source>
</evidence>